<dbReference type="RefSeq" id="WP_066469025.1">
    <property type="nucleotide sequence ID" value="NZ_CBCRUZ010000009.1"/>
</dbReference>
<evidence type="ECO:0000313" key="2">
    <source>
        <dbReference type="Proteomes" id="UP000887023"/>
    </source>
</evidence>
<protein>
    <submittedName>
        <fullName evidence="1">Cytidine deaminase</fullName>
    </submittedName>
</protein>
<keyword evidence="2" id="KW-1185">Reference proteome</keyword>
<dbReference type="Proteomes" id="UP000887023">
    <property type="component" value="Chromosome"/>
</dbReference>
<proteinExistence type="predicted"/>
<dbReference type="EMBL" id="CP079105">
    <property type="protein sequence ID" value="QXQ14955.1"/>
    <property type="molecule type" value="Genomic_DNA"/>
</dbReference>
<dbReference type="Gene3D" id="3.40.140.10">
    <property type="entry name" value="Cytidine Deaminase, domain 2"/>
    <property type="match status" value="1"/>
</dbReference>
<dbReference type="InterPro" id="IPR016193">
    <property type="entry name" value="Cytidine_deaminase-like"/>
</dbReference>
<dbReference type="SUPFAM" id="SSF53927">
    <property type="entry name" value="Cytidine deaminase-like"/>
    <property type="match status" value="1"/>
</dbReference>
<evidence type="ECO:0000313" key="1">
    <source>
        <dbReference type="EMBL" id="QXQ14955.1"/>
    </source>
</evidence>
<gene>
    <name evidence="1" type="ORF">KV203_06180</name>
</gene>
<accession>A0ABX8SEV6</accession>
<reference evidence="1" key="1">
    <citation type="submission" date="2021-07" db="EMBL/GenBank/DDBJ databases">
        <title>Candidatus Kaistella beijingensis sp. nov. isolated from a municipal wastewater treatment plant is involved in sludge foaming.</title>
        <authorList>
            <person name="Song Y."/>
            <person name="Liu S.-J."/>
        </authorList>
    </citation>
    <scope>NUCLEOTIDE SEQUENCE</scope>
    <source>
        <strain evidence="1">DSM 43998</strain>
    </source>
</reference>
<sequence>MTGPSGAARDSGLDDEDRKLVVLARGALGRTQSGAGAAVRDTDGRTYAAGEVSLAALQLTALQAAIAAALSSGAEGFEAAAVVGSAAETDPGIAALHELSSGATRILARPDGTVTEVHRHG</sequence>
<organism evidence="1 2">
    <name type="scientific">Skermania pinensis</name>
    <dbReference type="NCBI Taxonomy" id="39122"/>
    <lineage>
        <taxon>Bacteria</taxon>
        <taxon>Bacillati</taxon>
        <taxon>Actinomycetota</taxon>
        <taxon>Actinomycetes</taxon>
        <taxon>Mycobacteriales</taxon>
        <taxon>Gordoniaceae</taxon>
        <taxon>Skermania</taxon>
    </lineage>
</organism>
<name>A0ABX8SEV6_9ACTN</name>